<dbReference type="PANTHER" id="PTHR46048:SF10">
    <property type="entry name" value="HYDROXYCARBOXYLIC ACID RECEPTOR 1-4-RELATED"/>
    <property type="match status" value="1"/>
</dbReference>
<dbReference type="PROSITE" id="PS00237">
    <property type="entry name" value="G_PROTEIN_RECEP_F1_1"/>
    <property type="match status" value="1"/>
</dbReference>
<dbReference type="InterPro" id="IPR017452">
    <property type="entry name" value="GPCR_Rhodpsn_7TM"/>
</dbReference>
<evidence type="ECO:0000256" key="7">
    <source>
        <dbReference type="ARBA" id="ARBA00023224"/>
    </source>
</evidence>
<evidence type="ECO:0000259" key="10">
    <source>
        <dbReference type="PROSITE" id="PS50262"/>
    </source>
</evidence>
<keyword evidence="5 9" id="KW-0472">Membrane</keyword>
<keyword evidence="12" id="KW-1185">Reference proteome</keyword>
<dbReference type="Proteomes" id="UP001434883">
    <property type="component" value="Unassembled WGS sequence"/>
</dbReference>
<keyword evidence="3 9" id="KW-1133">Transmembrane helix</keyword>
<dbReference type="Pfam" id="PF00001">
    <property type="entry name" value="7tm_1"/>
    <property type="match status" value="1"/>
</dbReference>
<evidence type="ECO:0000256" key="1">
    <source>
        <dbReference type="ARBA" id="ARBA00004141"/>
    </source>
</evidence>
<feature type="transmembrane region" description="Helical" evidence="9">
    <location>
        <begin position="36"/>
        <end position="59"/>
    </location>
</feature>
<comment type="subcellular location">
    <subcellularLocation>
        <location evidence="1">Membrane</location>
        <topology evidence="1">Multi-pass membrane protein</topology>
    </subcellularLocation>
</comment>
<keyword evidence="2 8" id="KW-0812">Transmembrane</keyword>
<dbReference type="InterPro" id="IPR000276">
    <property type="entry name" value="GPCR_Rhodpsn"/>
</dbReference>
<dbReference type="Gene3D" id="1.20.1070.10">
    <property type="entry name" value="Rhodopsin 7-helix transmembrane proteins"/>
    <property type="match status" value="1"/>
</dbReference>
<dbReference type="EMBL" id="JAHRIN010027146">
    <property type="protein sequence ID" value="MEQ2201136.1"/>
    <property type="molecule type" value="Genomic_DNA"/>
</dbReference>
<feature type="transmembrane region" description="Helical" evidence="9">
    <location>
        <begin position="247"/>
        <end position="270"/>
    </location>
</feature>
<keyword evidence="7 8" id="KW-0807">Transducer</keyword>
<evidence type="ECO:0000256" key="2">
    <source>
        <dbReference type="ARBA" id="ARBA00022692"/>
    </source>
</evidence>
<feature type="transmembrane region" description="Helical" evidence="9">
    <location>
        <begin position="111"/>
        <end position="130"/>
    </location>
</feature>
<comment type="caution">
    <text evidence="11">The sequence shown here is derived from an EMBL/GenBank/DDBJ whole genome shotgun (WGS) entry which is preliminary data.</text>
</comment>
<evidence type="ECO:0000256" key="5">
    <source>
        <dbReference type="ARBA" id="ARBA00023136"/>
    </source>
</evidence>
<comment type="similarity">
    <text evidence="8">Belongs to the G-protein coupled receptor 1 family.</text>
</comment>
<gene>
    <name evidence="11" type="ORF">XENOCAPTIV_008101</name>
</gene>
<feature type="transmembrane region" description="Helical" evidence="9">
    <location>
        <begin position="203"/>
        <end position="226"/>
    </location>
</feature>
<evidence type="ECO:0000313" key="12">
    <source>
        <dbReference type="Proteomes" id="UP001434883"/>
    </source>
</evidence>
<evidence type="ECO:0000313" key="11">
    <source>
        <dbReference type="EMBL" id="MEQ2201136.1"/>
    </source>
</evidence>
<evidence type="ECO:0000256" key="6">
    <source>
        <dbReference type="ARBA" id="ARBA00023170"/>
    </source>
</evidence>
<feature type="transmembrane region" description="Helical" evidence="9">
    <location>
        <begin position="71"/>
        <end position="91"/>
    </location>
</feature>
<evidence type="ECO:0000256" key="9">
    <source>
        <dbReference type="SAM" id="Phobius"/>
    </source>
</evidence>
<keyword evidence="6 8" id="KW-0675">Receptor</keyword>
<feature type="domain" description="G-protein coupled receptors family 1 profile" evidence="10">
    <location>
        <begin position="51"/>
        <end position="305"/>
    </location>
</feature>
<evidence type="ECO:0000256" key="4">
    <source>
        <dbReference type="ARBA" id="ARBA00023040"/>
    </source>
</evidence>
<dbReference type="PROSITE" id="PS50262">
    <property type="entry name" value="G_PROTEIN_RECEP_F1_2"/>
    <property type="match status" value="1"/>
</dbReference>
<feature type="transmembrane region" description="Helical" evidence="9">
    <location>
        <begin position="282"/>
        <end position="307"/>
    </location>
</feature>
<dbReference type="InterPro" id="IPR051893">
    <property type="entry name" value="HCARs"/>
</dbReference>
<evidence type="ECO:0000256" key="3">
    <source>
        <dbReference type="ARBA" id="ARBA00022989"/>
    </source>
</evidence>
<name>A0ABV0QZ76_9TELE</name>
<protein>
    <recommendedName>
        <fullName evidence="10">G-protein coupled receptors family 1 profile domain-containing protein</fullName>
    </recommendedName>
</protein>
<accession>A0ABV0QZ76</accession>
<sequence length="332" mass="38907">MHKTTPPHQDHDCEPLSTDEVNVTCQLKNSEIGNVFLMIFLMVETLMGLPGSILALWIFCCRMKFWKSHIIFLFNLCLADFLLFVSVPFRIDTHWRGDNWKFGQLWCRINLYMLSVNRSASIAFMTTVALDRYFKVVHPHRCITRLITTRAYKLSALIWLLVILYRVPLLTTNLLHTEEKTQKKLCRSFHSYKEVPLPIKIHYVAYILEFFLPLVLLLFCSVRIACQVQRVRMDREKVRRAIRAVMVINIVFTFCFMPGVFTGLMGLYIKTYHPDACESYKIWVNLFMVSIGFTYLNSALDPFIYFFSSSVFHDTLKNSLKCKKDTSEESNL</sequence>
<feature type="transmembrane region" description="Helical" evidence="9">
    <location>
        <begin position="151"/>
        <end position="168"/>
    </location>
</feature>
<reference evidence="11 12" key="1">
    <citation type="submission" date="2021-06" db="EMBL/GenBank/DDBJ databases">
        <authorList>
            <person name="Palmer J.M."/>
        </authorList>
    </citation>
    <scope>NUCLEOTIDE SEQUENCE [LARGE SCALE GENOMIC DNA]</scope>
    <source>
        <strain evidence="11 12">XC_2019</strain>
        <tissue evidence="11">Muscle</tissue>
    </source>
</reference>
<evidence type="ECO:0000256" key="8">
    <source>
        <dbReference type="RuleBase" id="RU000688"/>
    </source>
</evidence>
<organism evidence="11 12">
    <name type="scientific">Xenoophorus captivus</name>
    <dbReference type="NCBI Taxonomy" id="1517983"/>
    <lineage>
        <taxon>Eukaryota</taxon>
        <taxon>Metazoa</taxon>
        <taxon>Chordata</taxon>
        <taxon>Craniata</taxon>
        <taxon>Vertebrata</taxon>
        <taxon>Euteleostomi</taxon>
        <taxon>Actinopterygii</taxon>
        <taxon>Neopterygii</taxon>
        <taxon>Teleostei</taxon>
        <taxon>Neoteleostei</taxon>
        <taxon>Acanthomorphata</taxon>
        <taxon>Ovalentaria</taxon>
        <taxon>Atherinomorphae</taxon>
        <taxon>Cyprinodontiformes</taxon>
        <taxon>Goodeidae</taxon>
        <taxon>Xenoophorus</taxon>
    </lineage>
</organism>
<dbReference type="SUPFAM" id="SSF81321">
    <property type="entry name" value="Family A G protein-coupled receptor-like"/>
    <property type="match status" value="1"/>
</dbReference>
<dbReference type="PRINTS" id="PR00237">
    <property type="entry name" value="GPCRRHODOPSN"/>
</dbReference>
<keyword evidence="4 8" id="KW-0297">G-protein coupled receptor</keyword>
<dbReference type="PANTHER" id="PTHR46048">
    <property type="entry name" value="HYDROXYCARBOXYLIC ACID RECEPTOR 2"/>
    <property type="match status" value="1"/>
</dbReference>
<proteinExistence type="inferred from homology"/>